<sequence>MIEPKRNRASRLNLGKGFSSSFEIPSLIEAQKSSFKEFYEGGFHRLFDEINPVKDTMERMWTLEFKSFRYGEPYRGIEEAVAKGLSYEVPVYATVQLLNNKTGEIKEQEIFVADLPMMTDDGAFVVNGVRRVVTHQIVRAEGVLFEENEVLPYRTIYKARLMPSRGPWYEIEVNKYNVISMRILPKRPRVLITELLRVLGYESDQEILKLFKDVDTSEEYKYIEATLARDFTKSKEDAIISIYNKLRPDES</sequence>
<dbReference type="Pfam" id="PF04561">
    <property type="entry name" value="RNA_pol_Rpb2_2"/>
    <property type="match status" value="1"/>
</dbReference>
<dbReference type="GO" id="GO:0003677">
    <property type="term" value="F:DNA binding"/>
    <property type="evidence" value="ECO:0007669"/>
    <property type="project" value="InterPro"/>
</dbReference>
<dbReference type="SUPFAM" id="SSF64484">
    <property type="entry name" value="beta and beta-prime subunits of DNA dependent RNA-polymerase"/>
    <property type="match status" value="1"/>
</dbReference>
<reference evidence="2 3" key="1">
    <citation type="journal article" date="2015" name="Nature">
        <title>rRNA introns, odd ribosomes, and small enigmatic genomes across a large radiation of phyla.</title>
        <authorList>
            <person name="Brown C.T."/>
            <person name="Hug L.A."/>
            <person name="Thomas B.C."/>
            <person name="Sharon I."/>
            <person name="Castelle C.J."/>
            <person name="Singh A."/>
            <person name="Wilkins M.J."/>
            <person name="Williams K.H."/>
            <person name="Banfield J.F."/>
        </authorList>
    </citation>
    <scope>NUCLEOTIDE SEQUENCE [LARGE SCALE GENOMIC DNA]</scope>
</reference>
<name>A0A0G0DSJ6_9BACT</name>
<accession>A0A0G0DSJ6</accession>
<evidence type="ECO:0000259" key="1">
    <source>
        <dbReference type="Pfam" id="PF04561"/>
    </source>
</evidence>
<organism evidence="2 3">
    <name type="scientific">candidate division WS6 bacterium GW2011_GWE1_34_7</name>
    <dbReference type="NCBI Taxonomy" id="1619093"/>
    <lineage>
        <taxon>Bacteria</taxon>
        <taxon>Candidatus Dojkabacteria</taxon>
    </lineage>
</organism>
<feature type="domain" description="RNA polymerase Rpb2" evidence="1">
    <location>
        <begin position="146"/>
        <end position="247"/>
    </location>
</feature>
<dbReference type="Proteomes" id="UP000033866">
    <property type="component" value="Unassembled WGS sequence"/>
</dbReference>
<comment type="caution">
    <text evidence="2">The sequence shown here is derived from an EMBL/GenBank/DDBJ whole genome shotgun (WGS) entry which is preliminary data.</text>
</comment>
<evidence type="ECO:0000313" key="2">
    <source>
        <dbReference type="EMBL" id="KKP65990.1"/>
    </source>
</evidence>
<dbReference type="GO" id="GO:0000428">
    <property type="term" value="C:DNA-directed RNA polymerase complex"/>
    <property type="evidence" value="ECO:0007669"/>
    <property type="project" value="UniProtKB-KW"/>
</dbReference>
<keyword evidence="2" id="KW-0240">DNA-directed RNA polymerase</keyword>
<dbReference type="AlphaFoldDB" id="A0A0G0DSJ6"/>
<dbReference type="Gene3D" id="3.90.1110.10">
    <property type="entry name" value="RNA polymerase Rpb2, domain 2"/>
    <property type="match status" value="1"/>
</dbReference>
<dbReference type="GO" id="GO:0006351">
    <property type="term" value="P:DNA-templated transcription"/>
    <property type="evidence" value="ECO:0007669"/>
    <property type="project" value="InterPro"/>
</dbReference>
<dbReference type="InterPro" id="IPR007642">
    <property type="entry name" value="RNA_pol_Rpb2_2"/>
</dbReference>
<dbReference type="EMBL" id="LBPV01000007">
    <property type="protein sequence ID" value="KKP65990.1"/>
    <property type="molecule type" value="Genomic_DNA"/>
</dbReference>
<feature type="non-terminal residue" evidence="2">
    <location>
        <position position="251"/>
    </location>
</feature>
<evidence type="ECO:0000313" key="3">
    <source>
        <dbReference type="Proteomes" id="UP000033866"/>
    </source>
</evidence>
<keyword evidence="2" id="KW-0804">Transcription</keyword>
<protein>
    <submittedName>
        <fullName evidence="2">DNA-directed RNA polymerase subunit beta</fullName>
    </submittedName>
</protein>
<proteinExistence type="predicted"/>
<dbReference type="GO" id="GO:0003899">
    <property type="term" value="F:DNA-directed RNA polymerase activity"/>
    <property type="evidence" value="ECO:0007669"/>
    <property type="project" value="InterPro"/>
</dbReference>
<dbReference type="Gene3D" id="3.90.1100.10">
    <property type="match status" value="1"/>
</dbReference>
<gene>
    <name evidence="2" type="ORF">UR61_C0007G0010</name>
</gene>
<dbReference type="InterPro" id="IPR037034">
    <property type="entry name" value="RNA_pol_Rpb2_2_sf"/>
</dbReference>